<dbReference type="EMBL" id="CAJNOU010000280">
    <property type="protein sequence ID" value="CAF0943810.1"/>
    <property type="molecule type" value="Genomic_DNA"/>
</dbReference>
<dbReference type="EMBL" id="CAJOBD010000092">
    <property type="protein sequence ID" value="CAF3572377.1"/>
    <property type="molecule type" value="Genomic_DNA"/>
</dbReference>
<evidence type="ECO:0000313" key="3">
    <source>
        <dbReference type="EMBL" id="CAF0943810.1"/>
    </source>
</evidence>
<evidence type="ECO:0000313" key="5">
    <source>
        <dbReference type="EMBL" id="CAF3572377.1"/>
    </source>
</evidence>
<accession>A0A813VFC4</accession>
<dbReference type="EMBL" id="CAJNOO010000651">
    <property type="protein sequence ID" value="CAF1001586.1"/>
    <property type="molecule type" value="Genomic_DNA"/>
</dbReference>
<comment type="caution">
    <text evidence="1">The sequence shown here is derived from an EMBL/GenBank/DDBJ whole genome shotgun (WGS) entry which is preliminary data.</text>
</comment>
<evidence type="ECO:0000313" key="2">
    <source>
        <dbReference type="EMBL" id="CAF0888584.1"/>
    </source>
</evidence>
<protein>
    <submittedName>
        <fullName evidence="1">Uncharacterized protein</fullName>
    </submittedName>
</protein>
<dbReference type="Proteomes" id="UP000663889">
    <property type="component" value="Unassembled WGS sequence"/>
</dbReference>
<reference evidence="1" key="1">
    <citation type="submission" date="2021-02" db="EMBL/GenBank/DDBJ databases">
        <authorList>
            <person name="Nowell W R."/>
        </authorList>
    </citation>
    <scope>NUCLEOTIDE SEQUENCE</scope>
</reference>
<dbReference type="OrthoDB" id="9996239at2759"/>
<sequence length="140" mass="15779">MGCGLSIKGLEHDRIHSATVLQTKGEISRYHGTTARGRCQTLGNAELVLTEDGIFSQVIGTSCCKDRGFIHIPLFAITNIQDQAWFNGLYRIDRPHLIITYIVPGKGEYQAGWQMNQTGYEQWRAAIETLLEQKRIVQSK</sequence>
<proteinExistence type="predicted"/>
<evidence type="ECO:0000313" key="4">
    <source>
        <dbReference type="EMBL" id="CAF1001586.1"/>
    </source>
</evidence>
<dbReference type="EMBL" id="CAJOAX010002403">
    <property type="protein sequence ID" value="CAF3793862.1"/>
    <property type="molecule type" value="Genomic_DNA"/>
</dbReference>
<dbReference type="AlphaFoldDB" id="A0A813VFC4"/>
<dbReference type="Proteomes" id="UP000663864">
    <property type="component" value="Unassembled WGS sequence"/>
</dbReference>
<organism evidence="1 7">
    <name type="scientific">Rotaria sordida</name>
    <dbReference type="NCBI Taxonomy" id="392033"/>
    <lineage>
        <taxon>Eukaryota</taxon>
        <taxon>Metazoa</taxon>
        <taxon>Spiralia</taxon>
        <taxon>Gnathifera</taxon>
        <taxon>Rotifera</taxon>
        <taxon>Eurotatoria</taxon>
        <taxon>Bdelloidea</taxon>
        <taxon>Philodinida</taxon>
        <taxon>Philodinidae</taxon>
        <taxon>Rotaria</taxon>
    </lineage>
</organism>
<evidence type="ECO:0000313" key="6">
    <source>
        <dbReference type="EMBL" id="CAF3793862.1"/>
    </source>
</evidence>
<gene>
    <name evidence="5" type="ORF">JBS370_LOCUS2384</name>
    <name evidence="1" type="ORF">JXQ802_LOCUS6262</name>
    <name evidence="6" type="ORF">OTI717_LOCUS17877</name>
    <name evidence="4" type="ORF">RFH988_LOCUS14201</name>
    <name evidence="3" type="ORF">SEV965_LOCUS7860</name>
    <name evidence="2" type="ORF">ZHD862_LOCUS6761</name>
</gene>
<dbReference type="Proteomes" id="UP000663823">
    <property type="component" value="Unassembled WGS sequence"/>
</dbReference>
<dbReference type="Proteomes" id="UP000663836">
    <property type="component" value="Unassembled WGS sequence"/>
</dbReference>
<dbReference type="EMBL" id="CAJNOL010000098">
    <property type="protein sequence ID" value="CAF0842554.1"/>
    <property type="molecule type" value="Genomic_DNA"/>
</dbReference>
<dbReference type="Proteomes" id="UP000663870">
    <property type="component" value="Unassembled WGS sequence"/>
</dbReference>
<dbReference type="Proteomes" id="UP000663882">
    <property type="component" value="Unassembled WGS sequence"/>
</dbReference>
<evidence type="ECO:0000313" key="1">
    <source>
        <dbReference type="EMBL" id="CAF0842554.1"/>
    </source>
</evidence>
<evidence type="ECO:0000313" key="7">
    <source>
        <dbReference type="Proteomes" id="UP000663870"/>
    </source>
</evidence>
<name>A0A813VFC4_9BILA</name>
<dbReference type="EMBL" id="CAJNOT010000196">
    <property type="protein sequence ID" value="CAF0888584.1"/>
    <property type="molecule type" value="Genomic_DNA"/>
</dbReference>
<keyword evidence="7" id="KW-1185">Reference proteome</keyword>